<dbReference type="EMBL" id="QNZM01000198">
    <property type="protein sequence ID" value="RTZ79935.1"/>
    <property type="molecule type" value="Genomic_DNA"/>
</dbReference>
<dbReference type="AlphaFoldDB" id="A0A432G8H9"/>
<protein>
    <submittedName>
        <fullName evidence="2">ATP-dependent RecD-like DNA helicase</fullName>
    </submittedName>
</protein>
<name>A0A432G8H9_9DELT</name>
<sequence length="113" mass="12927">MAEDFVSLVGTLEKILYTNPENGFLIGTFLTENSIRPITVKGIVFNTHEHETLRLKGSWENHKIYGRQFSIREFMPVEPTSEEGMVRYLSSEIFKGVGEKTAKRIVNKFGKDT</sequence>
<gene>
    <name evidence="2" type="ORF">DSY98_05085</name>
</gene>
<dbReference type="InterPro" id="IPR055446">
    <property type="entry name" value="RecD2_N_OB"/>
</dbReference>
<evidence type="ECO:0000313" key="2">
    <source>
        <dbReference type="EMBL" id="RTZ79935.1"/>
    </source>
</evidence>
<organism evidence="2 3">
    <name type="scientific">SAR324 cluster bacterium</name>
    <dbReference type="NCBI Taxonomy" id="2024889"/>
    <lineage>
        <taxon>Bacteria</taxon>
        <taxon>Deltaproteobacteria</taxon>
        <taxon>SAR324 cluster</taxon>
    </lineage>
</organism>
<keyword evidence="2" id="KW-0547">Nucleotide-binding</keyword>
<keyword evidence="2" id="KW-0378">Hydrolase</keyword>
<reference evidence="2 3" key="1">
    <citation type="submission" date="2018-06" db="EMBL/GenBank/DDBJ databases">
        <title>Combined omics and stable isotope probing to characterize newly discovered Mariana Back-Arc vent microbial communities.</title>
        <authorList>
            <person name="Trembath-Reichert E."/>
            <person name="Huber J.A."/>
        </authorList>
    </citation>
    <scope>NUCLEOTIDE SEQUENCE [LARGE SCALE GENOMIC DNA]</scope>
    <source>
        <strain evidence="2">MAG 63_2</strain>
    </source>
</reference>
<dbReference type="Pfam" id="PF23139">
    <property type="entry name" value="OB_YrrC"/>
    <property type="match status" value="1"/>
</dbReference>
<feature type="non-terminal residue" evidence="2">
    <location>
        <position position="113"/>
    </location>
</feature>
<keyword evidence="2" id="KW-0347">Helicase</keyword>
<evidence type="ECO:0000259" key="1">
    <source>
        <dbReference type="Pfam" id="PF23139"/>
    </source>
</evidence>
<proteinExistence type="predicted"/>
<comment type="caution">
    <text evidence="2">The sequence shown here is derived from an EMBL/GenBank/DDBJ whole genome shotgun (WGS) entry which is preliminary data.</text>
</comment>
<keyword evidence="2" id="KW-0067">ATP-binding</keyword>
<dbReference type="Proteomes" id="UP000286732">
    <property type="component" value="Unassembled WGS sequence"/>
</dbReference>
<feature type="domain" description="ATP-dependent RecD2 DNA helicase OB-fold" evidence="1">
    <location>
        <begin position="8"/>
        <end position="79"/>
    </location>
</feature>
<evidence type="ECO:0000313" key="3">
    <source>
        <dbReference type="Proteomes" id="UP000286732"/>
    </source>
</evidence>
<accession>A0A432G8H9</accession>
<dbReference type="GO" id="GO:0004386">
    <property type="term" value="F:helicase activity"/>
    <property type="evidence" value="ECO:0007669"/>
    <property type="project" value="UniProtKB-KW"/>
</dbReference>